<keyword evidence="1" id="KW-1133">Transmembrane helix</keyword>
<comment type="caution">
    <text evidence="2">The sequence shown here is derived from an EMBL/GenBank/DDBJ whole genome shotgun (WGS) entry which is preliminary data.</text>
</comment>
<evidence type="ECO:0000313" key="2">
    <source>
        <dbReference type="EMBL" id="RBQ27930.1"/>
    </source>
</evidence>
<sequence length="141" mass="16405">MSYKVKFSDYFNNLLLFTNIVLWIFIIYVIFISLIIGNILDKDYKTLIIVLISLGIIIIIFGYWFYAKINAFRKSSESVGESVGESVESLVKRRTLNEKLRIIEKLALYLYEDKYSIKIGNRIGITLISIGVIIYIVKYIL</sequence>
<dbReference type="Proteomes" id="UP000252669">
    <property type="component" value="Unassembled WGS sequence"/>
</dbReference>
<keyword evidence="1" id="KW-0472">Membrane</keyword>
<name>A0A366MQN7_9BACT</name>
<evidence type="ECO:0000313" key="3">
    <source>
        <dbReference type="Proteomes" id="UP000252669"/>
    </source>
</evidence>
<reference evidence="2 3" key="1">
    <citation type="submission" date="2017-10" db="EMBL/GenBank/DDBJ databases">
        <title>Genomics of the genus Arcobacter.</title>
        <authorList>
            <person name="Perez-Cataluna A."/>
            <person name="Figueras M.J."/>
        </authorList>
    </citation>
    <scope>NUCLEOTIDE SEQUENCE [LARGE SCALE GENOMIC DNA]</scope>
    <source>
        <strain evidence="2 3">CECT 9230</strain>
    </source>
</reference>
<keyword evidence="1" id="KW-0812">Transmembrane</keyword>
<accession>A0A366MQN7</accession>
<dbReference type="AlphaFoldDB" id="A0A366MQN7"/>
<organism evidence="2 3">
    <name type="scientific">Aliarcobacter vitoriensis</name>
    <dbReference type="NCBI Taxonomy" id="2011099"/>
    <lineage>
        <taxon>Bacteria</taxon>
        <taxon>Pseudomonadati</taxon>
        <taxon>Campylobacterota</taxon>
        <taxon>Epsilonproteobacteria</taxon>
        <taxon>Campylobacterales</taxon>
        <taxon>Arcobacteraceae</taxon>
        <taxon>Aliarcobacter</taxon>
    </lineage>
</organism>
<proteinExistence type="predicted"/>
<gene>
    <name evidence="2" type="ORF">CRU91_11950</name>
</gene>
<feature type="transmembrane region" description="Helical" evidence="1">
    <location>
        <begin position="119"/>
        <end position="137"/>
    </location>
</feature>
<dbReference type="EMBL" id="PDKB01000034">
    <property type="protein sequence ID" value="RBQ27930.1"/>
    <property type="molecule type" value="Genomic_DNA"/>
</dbReference>
<evidence type="ECO:0000256" key="1">
    <source>
        <dbReference type="SAM" id="Phobius"/>
    </source>
</evidence>
<feature type="transmembrane region" description="Helical" evidence="1">
    <location>
        <begin position="47"/>
        <end position="66"/>
    </location>
</feature>
<keyword evidence="3" id="KW-1185">Reference proteome</keyword>
<protein>
    <submittedName>
        <fullName evidence="2">Uncharacterized protein</fullName>
    </submittedName>
</protein>
<feature type="transmembrane region" description="Helical" evidence="1">
    <location>
        <begin position="20"/>
        <end position="40"/>
    </location>
</feature>